<evidence type="ECO:0000256" key="3">
    <source>
        <dbReference type="ARBA" id="ARBA00022737"/>
    </source>
</evidence>
<keyword evidence="7" id="KW-0812">Transmembrane</keyword>
<dbReference type="PROSITE" id="PS01187">
    <property type="entry name" value="EGF_CA"/>
    <property type="match status" value="1"/>
</dbReference>
<feature type="binding site" evidence="6">
    <location>
        <position position="358"/>
    </location>
    <ligand>
        <name>ATP</name>
        <dbReference type="ChEBI" id="CHEBI:30616"/>
    </ligand>
</feature>
<proteinExistence type="predicted"/>
<keyword evidence="6" id="KW-0547">Nucleotide-binding</keyword>
<accession>A0A251TJG4</accession>
<dbReference type="PROSITE" id="PS00107">
    <property type="entry name" value="PROTEIN_KINASE_ATP"/>
    <property type="match status" value="1"/>
</dbReference>
<dbReference type="GO" id="GO:0005509">
    <property type="term" value="F:calcium ion binding"/>
    <property type="evidence" value="ECO:0007669"/>
    <property type="project" value="InterPro"/>
</dbReference>
<evidence type="ECO:0000256" key="5">
    <source>
        <dbReference type="PROSITE-ProRule" id="PRU00076"/>
    </source>
</evidence>
<dbReference type="PROSITE" id="PS50026">
    <property type="entry name" value="EGF_3"/>
    <property type="match status" value="2"/>
</dbReference>
<dbReference type="InterPro" id="IPR001881">
    <property type="entry name" value="EGF-like_Ca-bd_dom"/>
</dbReference>
<comment type="caution">
    <text evidence="5">Lacks conserved residue(s) required for the propagation of feature annotation.</text>
</comment>
<dbReference type="InterPro" id="IPR000742">
    <property type="entry name" value="EGF"/>
</dbReference>
<dbReference type="SMART" id="SM00181">
    <property type="entry name" value="EGF"/>
    <property type="match status" value="2"/>
</dbReference>
<evidence type="ECO:0000256" key="2">
    <source>
        <dbReference type="ARBA" id="ARBA00022729"/>
    </source>
</evidence>
<keyword evidence="7" id="KW-0472">Membrane</keyword>
<evidence type="ECO:0000313" key="9">
    <source>
        <dbReference type="EMBL" id="OTG11014.1"/>
    </source>
</evidence>
<dbReference type="PROSITE" id="PS00010">
    <property type="entry name" value="ASX_HYDROXYL"/>
    <property type="match status" value="1"/>
</dbReference>
<keyword evidence="3" id="KW-0677">Repeat</keyword>
<evidence type="ECO:0000259" key="8">
    <source>
        <dbReference type="PROSITE" id="PS50026"/>
    </source>
</evidence>
<dbReference type="SUPFAM" id="SSF57196">
    <property type="entry name" value="EGF/Laminin"/>
    <property type="match status" value="1"/>
</dbReference>
<keyword evidence="2" id="KW-0732">Signal</keyword>
<name>A0A251TJG4_HELAN</name>
<keyword evidence="6" id="KW-0067">ATP-binding</keyword>
<feature type="domain" description="EGF-like" evidence="8">
    <location>
        <begin position="192"/>
        <end position="231"/>
    </location>
</feature>
<dbReference type="Proteomes" id="UP000215914">
    <property type="component" value="Chromosome 10"/>
</dbReference>
<dbReference type="InterPro" id="IPR018097">
    <property type="entry name" value="EGF_Ca-bd_CS"/>
</dbReference>
<dbReference type="AlphaFoldDB" id="A0A251TJG4"/>
<dbReference type="InterPro" id="IPR000152">
    <property type="entry name" value="EGF-type_Asp/Asn_hydroxyl_site"/>
</dbReference>
<dbReference type="SMART" id="SM00179">
    <property type="entry name" value="EGF_CA"/>
    <property type="match status" value="2"/>
</dbReference>
<dbReference type="InParanoid" id="A0A251TJG4"/>
<gene>
    <name evidence="9" type="ORF">HannXRQ_Chr10g0294141</name>
</gene>
<dbReference type="GO" id="GO:0005524">
    <property type="term" value="F:ATP binding"/>
    <property type="evidence" value="ECO:0007669"/>
    <property type="project" value="UniProtKB-UniRule"/>
</dbReference>
<dbReference type="InterPro" id="IPR049883">
    <property type="entry name" value="NOTCH1_EGF-like"/>
</dbReference>
<sequence length="391" mass="43315">MLRSVWGVTVDNYAWINLGSLPFAFSQRNKFTVIGCDDFALITGSNGGDFSSGCLGLCRRSNDVPGGYCSGIGCCQTSIPKGLKTYNVTLTTLSNHTGVVSFNPCGFAFLGEEDSFQFRGVQDLTNASEFYSRVKSMVPTVLEWVIESNRSCREANECKGNSSCSDTDIGGYRCSCNSGYVGNPYLDPGCQDINECDDKSNLRCFGRCINTTGSYNCTCWPGYTGDAKTPDGCRPISNGSKFPVMIIASDEMIFSFISYVALVFGFLATLLGVTGIFFGIRKRKLIKLREKFFEQNGGVFLKQKLNAPGTSDAMIMFSSEQLRKATDNYSEERMVGRGGFGVVYKGILPDKRVVAIKKSKLVDRMLVQFCLHMKENCKIYLLWQTVRWRIQ</sequence>
<dbReference type="PANTHER" id="PTHR33491">
    <property type="entry name" value="OSJNBA0016N04.9 PROTEIN"/>
    <property type="match status" value="1"/>
</dbReference>
<evidence type="ECO:0000256" key="4">
    <source>
        <dbReference type="ARBA" id="ARBA00023157"/>
    </source>
</evidence>
<feature type="domain" description="EGF-like" evidence="8">
    <location>
        <begin position="148"/>
        <end position="191"/>
    </location>
</feature>
<dbReference type="SUPFAM" id="SSF56112">
    <property type="entry name" value="Protein kinase-like (PK-like)"/>
    <property type="match status" value="1"/>
</dbReference>
<dbReference type="CDD" id="cd00054">
    <property type="entry name" value="EGF_CA"/>
    <property type="match status" value="2"/>
</dbReference>
<keyword evidence="7" id="KW-1133">Transmembrane helix</keyword>
<dbReference type="EMBL" id="CM007899">
    <property type="protein sequence ID" value="OTG11014.1"/>
    <property type="molecule type" value="Genomic_DNA"/>
</dbReference>
<dbReference type="FunFam" id="2.10.25.10:FF:000038">
    <property type="entry name" value="Fibrillin 2"/>
    <property type="match status" value="1"/>
</dbReference>
<evidence type="ECO:0000256" key="7">
    <source>
        <dbReference type="SAM" id="Phobius"/>
    </source>
</evidence>
<dbReference type="Pfam" id="PF07645">
    <property type="entry name" value="EGF_CA"/>
    <property type="match status" value="1"/>
</dbReference>
<feature type="transmembrane region" description="Helical" evidence="7">
    <location>
        <begin position="256"/>
        <end position="280"/>
    </location>
</feature>
<dbReference type="InterPro" id="IPR017441">
    <property type="entry name" value="Protein_kinase_ATP_BS"/>
</dbReference>
<evidence type="ECO:0000256" key="1">
    <source>
        <dbReference type="ARBA" id="ARBA00022536"/>
    </source>
</evidence>
<dbReference type="OMA" id="CREANEC"/>
<keyword evidence="4" id="KW-1015">Disulfide bond</keyword>
<dbReference type="InterPro" id="IPR011009">
    <property type="entry name" value="Kinase-like_dom_sf"/>
</dbReference>
<dbReference type="Gene3D" id="2.10.25.10">
    <property type="entry name" value="Laminin"/>
    <property type="match status" value="2"/>
</dbReference>
<organism evidence="9 10">
    <name type="scientific">Helianthus annuus</name>
    <name type="common">Common sunflower</name>
    <dbReference type="NCBI Taxonomy" id="4232"/>
    <lineage>
        <taxon>Eukaryota</taxon>
        <taxon>Viridiplantae</taxon>
        <taxon>Streptophyta</taxon>
        <taxon>Embryophyta</taxon>
        <taxon>Tracheophyta</taxon>
        <taxon>Spermatophyta</taxon>
        <taxon>Magnoliopsida</taxon>
        <taxon>eudicotyledons</taxon>
        <taxon>Gunneridae</taxon>
        <taxon>Pentapetalae</taxon>
        <taxon>asterids</taxon>
        <taxon>campanulids</taxon>
        <taxon>Asterales</taxon>
        <taxon>Asteraceae</taxon>
        <taxon>Asteroideae</taxon>
        <taxon>Heliantheae alliance</taxon>
        <taxon>Heliantheae</taxon>
        <taxon>Helianthus</taxon>
    </lineage>
</organism>
<evidence type="ECO:0000256" key="6">
    <source>
        <dbReference type="PROSITE-ProRule" id="PRU10141"/>
    </source>
</evidence>
<reference evidence="10" key="1">
    <citation type="journal article" date="2017" name="Nature">
        <title>The sunflower genome provides insights into oil metabolism, flowering and Asterid evolution.</title>
        <authorList>
            <person name="Badouin H."/>
            <person name="Gouzy J."/>
            <person name="Grassa C.J."/>
            <person name="Murat F."/>
            <person name="Staton S.E."/>
            <person name="Cottret L."/>
            <person name="Lelandais-Briere C."/>
            <person name="Owens G.L."/>
            <person name="Carrere S."/>
            <person name="Mayjonade B."/>
            <person name="Legrand L."/>
            <person name="Gill N."/>
            <person name="Kane N.C."/>
            <person name="Bowers J.E."/>
            <person name="Hubner S."/>
            <person name="Bellec A."/>
            <person name="Berard A."/>
            <person name="Berges H."/>
            <person name="Blanchet N."/>
            <person name="Boniface M.C."/>
            <person name="Brunel D."/>
            <person name="Catrice O."/>
            <person name="Chaidir N."/>
            <person name="Claudel C."/>
            <person name="Donnadieu C."/>
            <person name="Faraut T."/>
            <person name="Fievet G."/>
            <person name="Helmstetter N."/>
            <person name="King M."/>
            <person name="Knapp S.J."/>
            <person name="Lai Z."/>
            <person name="Le Paslier M.C."/>
            <person name="Lippi Y."/>
            <person name="Lorenzon L."/>
            <person name="Mandel J.R."/>
            <person name="Marage G."/>
            <person name="Marchand G."/>
            <person name="Marquand E."/>
            <person name="Bret-Mestries E."/>
            <person name="Morien E."/>
            <person name="Nambeesan S."/>
            <person name="Nguyen T."/>
            <person name="Pegot-Espagnet P."/>
            <person name="Pouilly N."/>
            <person name="Raftis F."/>
            <person name="Sallet E."/>
            <person name="Schiex T."/>
            <person name="Thomas J."/>
            <person name="Vandecasteele C."/>
            <person name="Vares D."/>
            <person name="Vear F."/>
            <person name="Vautrin S."/>
            <person name="Crespi M."/>
            <person name="Mangin B."/>
            <person name="Burke J.M."/>
            <person name="Salse J."/>
            <person name="Munos S."/>
            <person name="Vincourt P."/>
            <person name="Rieseberg L.H."/>
            <person name="Langlade N.B."/>
        </authorList>
    </citation>
    <scope>NUCLEOTIDE SEQUENCE [LARGE SCALE GENOMIC DNA]</scope>
    <source>
        <strain evidence="10">cv. SF193</strain>
    </source>
</reference>
<dbReference type="Gene3D" id="3.30.200.20">
    <property type="entry name" value="Phosphorylase Kinase, domain 1"/>
    <property type="match status" value="1"/>
</dbReference>
<protein>
    <submittedName>
        <fullName evidence="9">Putative EGF-like domain-containing protein</fullName>
    </submittedName>
</protein>
<evidence type="ECO:0000313" key="10">
    <source>
        <dbReference type="Proteomes" id="UP000215914"/>
    </source>
</evidence>
<keyword evidence="1 5" id="KW-0245">EGF-like domain</keyword>
<keyword evidence="10" id="KW-1185">Reference proteome</keyword>